<protein>
    <submittedName>
        <fullName evidence="1">Uncharacterized protein</fullName>
    </submittedName>
</protein>
<gene>
    <name evidence="1" type="ORF">UFOVP138_30</name>
</gene>
<proteinExistence type="predicted"/>
<accession>A0A6J5LK98</accession>
<name>A0A6J5LK98_9CAUD</name>
<organism evidence="1">
    <name type="scientific">uncultured Caudovirales phage</name>
    <dbReference type="NCBI Taxonomy" id="2100421"/>
    <lineage>
        <taxon>Viruses</taxon>
        <taxon>Duplodnaviria</taxon>
        <taxon>Heunggongvirae</taxon>
        <taxon>Uroviricota</taxon>
        <taxon>Caudoviricetes</taxon>
        <taxon>Peduoviridae</taxon>
        <taxon>Maltschvirus</taxon>
        <taxon>Maltschvirus maltsch</taxon>
    </lineage>
</organism>
<reference evidence="1" key="1">
    <citation type="submission" date="2020-04" db="EMBL/GenBank/DDBJ databases">
        <authorList>
            <person name="Chiriac C."/>
            <person name="Salcher M."/>
            <person name="Ghai R."/>
            <person name="Kavagutti S V."/>
        </authorList>
    </citation>
    <scope>NUCLEOTIDE SEQUENCE</scope>
</reference>
<evidence type="ECO:0000313" key="1">
    <source>
        <dbReference type="EMBL" id="CAB4132059.1"/>
    </source>
</evidence>
<sequence length="58" mass="6646">MTHIHKGLFTRKQHAEFAIEESNLLTKAHGTGDASHLIAFWTKKRALFLQLSEERLGE</sequence>
<dbReference type="EMBL" id="LR796256">
    <property type="protein sequence ID" value="CAB4132059.1"/>
    <property type="molecule type" value="Genomic_DNA"/>
</dbReference>